<reference evidence="2" key="1">
    <citation type="submission" date="2022-04" db="EMBL/GenBank/DDBJ databases">
        <title>Hymenobacter sp. isolated from the air.</title>
        <authorList>
            <person name="Won M."/>
            <person name="Lee C.-M."/>
            <person name="Woen H.-Y."/>
            <person name="Kwon S.-W."/>
        </authorList>
    </citation>
    <scope>NUCLEOTIDE SEQUENCE</scope>
    <source>
        <strain evidence="2">5420S-77</strain>
    </source>
</reference>
<evidence type="ECO:0000256" key="1">
    <source>
        <dbReference type="SAM" id="Phobius"/>
    </source>
</evidence>
<evidence type="ECO:0000313" key="3">
    <source>
        <dbReference type="Proteomes" id="UP000830401"/>
    </source>
</evidence>
<dbReference type="RefSeq" id="WP_245120101.1">
    <property type="nucleotide sequence ID" value="NZ_CP095061.1"/>
</dbReference>
<proteinExistence type="predicted"/>
<organism evidence="2 3">
    <name type="scientific">Hymenobacter volaticus</name>
    <dbReference type="NCBI Taxonomy" id="2932254"/>
    <lineage>
        <taxon>Bacteria</taxon>
        <taxon>Pseudomonadati</taxon>
        <taxon>Bacteroidota</taxon>
        <taxon>Cytophagia</taxon>
        <taxon>Cytophagales</taxon>
        <taxon>Hymenobacteraceae</taxon>
        <taxon>Hymenobacter</taxon>
    </lineage>
</organism>
<protein>
    <submittedName>
        <fullName evidence="2">DUF3592 domain-containing protein</fullName>
    </submittedName>
</protein>
<keyword evidence="1" id="KW-1133">Transmembrane helix</keyword>
<name>A0ABY4G5N0_9BACT</name>
<dbReference type="EMBL" id="CP095061">
    <property type="protein sequence ID" value="UOQ66123.1"/>
    <property type="molecule type" value="Genomic_DNA"/>
</dbReference>
<keyword evidence="3" id="KW-1185">Reference proteome</keyword>
<dbReference type="Proteomes" id="UP000830401">
    <property type="component" value="Chromosome"/>
</dbReference>
<sequence length="124" mass="14089">MFDSLFSFVFTAILLLIIAIGFIVVSVNLYYTKNTRITFQNRIIILKRGIVAEGTMVAVETAWPSLFYEYPIVRFKTPQGLQVTLRCQEYTKGPGFRKGQKVEVRFLPASPEAFIVVTGLDFLV</sequence>
<keyword evidence="1" id="KW-0472">Membrane</keyword>
<gene>
    <name evidence="2" type="ORF">MUN86_21930</name>
</gene>
<keyword evidence="1" id="KW-0812">Transmembrane</keyword>
<evidence type="ECO:0000313" key="2">
    <source>
        <dbReference type="EMBL" id="UOQ66123.1"/>
    </source>
</evidence>
<feature type="transmembrane region" description="Helical" evidence="1">
    <location>
        <begin position="6"/>
        <end position="31"/>
    </location>
</feature>
<accession>A0ABY4G5N0</accession>